<accession>A0ABV8IXF7</accession>
<dbReference type="Proteomes" id="UP001595867">
    <property type="component" value="Unassembled WGS sequence"/>
</dbReference>
<dbReference type="InterPro" id="IPR042104">
    <property type="entry name" value="PKS_dehydratase_sf"/>
</dbReference>
<organism evidence="5 6">
    <name type="scientific">Actinoplanes subglobosus</name>
    <dbReference type="NCBI Taxonomy" id="1547892"/>
    <lineage>
        <taxon>Bacteria</taxon>
        <taxon>Bacillati</taxon>
        <taxon>Actinomycetota</taxon>
        <taxon>Actinomycetes</taxon>
        <taxon>Micromonosporales</taxon>
        <taxon>Micromonosporaceae</taxon>
        <taxon>Actinoplanes</taxon>
    </lineage>
</organism>
<evidence type="ECO:0000313" key="6">
    <source>
        <dbReference type="Proteomes" id="UP001595867"/>
    </source>
</evidence>
<dbReference type="Gene3D" id="1.10.1200.10">
    <property type="entry name" value="ACP-like"/>
    <property type="match status" value="1"/>
</dbReference>
<dbReference type="InterPro" id="IPR013968">
    <property type="entry name" value="PKS_KR"/>
</dbReference>
<dbReference type="InterPro" id="IPR050091">
    <property type="entry name" value="PKS_NRPS_Biosynth_Enz"/>
</dbReference>
<feature type="region of interest" description="N-terminal hotdog fold" evidence="3">
    <location>
        <begin position="528"/>
        <end position="651"/>
    </location>
</feature>
<evidence type="ECO:0000256" key="1">
    <source>
        <dbReference type="ARBA" id="ARBA00022450"/>
    </source>
</evidence>
<proteinExistence type="predicted"/>
<protein>
    <submittedName>
        <fullName evidence="5">SDR family oxidoreductase</fullName>
        <ecNumber evidence="5">1.1.1.-</ecNumber>
    </submittedName>
</protein>
<feature type="active site" description="Proton donor; for dehydratase activity" evidence="3">
    <location>
        <position position="723"/>
    </location>
</feature>
<dbReference type="SMART" id="SM00826">
    <property type="entry name" value="PKS_DH"/>
    <property type="match status" value="1"/>
</dbReference>
<keyword evidence="2" id="KW-0597">Phosphoprotein</keyword>
<evidence type="ECO:0000256" key="3">
    <source>
        <dbReference type="PROSITE-ProRule" id="PRU01363"/>
    </source>
</evidence>
<dbReference type="EMBL" id="JBHSBL010000019">
    <property type="protein sequence ID" value="MFC4068987.1"/>
    <property type="molecule type" value="Genomic_DNA"/>
</dbReference>
<dbReference type="EC" id="1.1.1.-" evidence="5"/>
<keyword evidence="1" id="KW-0596">Phosphopantetheine</keyword>
<dbReference type="Pfam" id="PF21089">
    <property type="entry name" value="PKS_DH_N"/>
    <property type="match status" value="1"/>
</dbReference>
<evidence type="ECO:0000313" key="5">
    <source>
        <dbReference type="EMBL" id="MFC4068987.1"/>
    </source>
</evidence>
<gene>
    <name evidence="5" type="ORF">ACFO0C_28990</name>
</gene>
<evidence type="ECO:0000256" key="2">
    <source>
        <dbReference type="ARBA" id="ARBA00022553"/>
    </source>
</evidence>
<feature type="region of interest" description="C-terminal hotdog fold" evidence="3">
    <location>
        <begin position="666"/>
        <end position="809"/>
    </location>
</feature>
<dbReference type="InterPro" id="IPR020807">
    <property type="entry name" value="PKS_DH"/>
</dbReference>
<feature type="domain" description="PKS/mFAS DH" evidence="4">
    <location>
        <begin position="528"/>
        <end position="809"/>
    </location>
</feature>
<dbReference type="InterPro" id="IPR036736">
    <property type="entry name" value="ACP-like_sf"/>
</dbReference>
<keyword evidence="5" id="KW-0560">Oxidoreductase</keyword>
<feature type="active site" description="Proton acceptor; for dehydratase activity" evidence="3">
    <location>
        <position position="560"/>
    </location>
</feature>
<comment type="caution">
    <text evidence="5">The sequence shown here is derived from an EMBL/GenBank/DDBJ whole genome shotgun (WGS) entry which is preliminary data.</text>
</comment>
<dbReference type="CDD" id="cd08953">
    <property type="entry name" value="KR_2_SDR_x"/>
    <property type="match status" value="1"/>
</dbReference>
<dbReference type="Gene3D" id="3.10.129.110">
    <property type="entry name" value="Polyketide synthase dehydratase"/>
    <property type="match status" value="1"/>
</dbReference>
<dbReference type="InterPro" id="IPR036291">
    <property type="entry name" value="NAD(P)-bd_dom_sf"/>
</dbReference>
<sequence length="1002" mass="105789">TAPVASGAATAVAGEGETTIDLLRRLAAERAELPLDLVRPDSLLLDDLHLSSITVGQVVNAAAAALRLPPSQTPTNFATARIGELADTLDHLRSTATAGDQVTAAVVAGAAPWARPFRLDLVPVPLAGRVEAEPGGSWVVHSRPGHPYAERLALDLERADVGAGVLVWLPEECAETDVELALTGAREALAAAPQTRFVLVQHGRGAAGLAKTLRLEAPHLRVTIVHLPPGSGAVDLVVEEVAATHDFTEVHLDADGVRRVPTLRPMPVRPAHSEAPLTSTDVLLVTGGGKGITAECALAIAGDTGASLALLGRSDPAGDPELAANLERIAAEGVTVRYERADVTDTEQVRRAVERLTAELGPVTAVLHGAGRNEPAGLATLDADAFRRTFAPKVDGLRAVLAAVDADRLRLLVSLGSIIGRAGLRGEAHYATANEWLADLTTGFGRTHPGCRAVCLEWSVWSGVGMGERLSVVESLTRDGVTPITPEQGVGILRRVLSDPQAPDVVVVSGRTEGIGTVRRPLPPLPLTRFVERPLVRYHGVELVCEIDLNVGTDLYLADHDLDGNLLFPAVFGMEAMAQVAAAVTGVETLPVIERAEFLRPIIVPADGRATIRVAAVVTDDDVVEVAIRSADTGYAADHFTARLVLGGTAVADGPPDQVPAEVEPVELVPAEDLYDGLLFQGGRFQRLRRYHGVAARHVDAEVAVETVPWFASFVPDHLLLGDPGVRDALMHGNQVCVPDATLLPVGVDRIHPGGEKLAAVQGLRYCATERSRDGDLYVYDVALRSDAGEVLERWEGLRLRAVRKQDPVGPWVPALLGPYLERTVEDLAGVRVAVTVLPDGDRTRREATRAAVSRALRRPAEVRYRADGRPELAEGAVSAAHTAGLTLVTVADVVLGCDMEVVAGRDTEAWAGLLGGHAGLATLVAGEQRESADVAATRVWAAMECLRKVGRPIDGPLTTAPGGRQRWVLLRAGELRIATFVTAVRGVEAPVVLAVLTGTEG</sequence>
<dbReference type="Pfam" id="PF08659">
    <property type="entry name" value="KR"/>
    <property type="match status" value="1"/>
</dbReference>
<dbReference type="PANTHER" id="PTHR43775">
    <property type="entry name" value="FATTY ACID SYNTHASE"/>
    <property type="match status" value="1"/>
</dbReference>
<dbReference type="InterPro" id="IPR057326">
    <property type="entry name" value="KR_dom"/>
</dbReference>
<dbReference type="SMART" id="SM00822">
    <property type="entry name" value="PKS_KR"/>
    <property type="match status" value="1"/>
</dbReference>
<dbReference type="PROSITE" id="PS52019">
    <property type="entry name" value="PKS_MFAS_DH"/>
    <property type="match status" value="1"/>
</dbReference>
<dbReference type="PANTHER" id="PTHR43775:SF37">
    <property type="entry name" value="SI:DKEY-61P9.11"/>
    <property type="match status" value="1"/>
</dbReference>
<reference evidence="6" key="1">
    <citation type="journal article" date="2019" name="Int. J. Syst. Evol. Microbiol.">
        <title>The Global Catalogue of Microorganisms (GCM) 10K type strain sequencing project: providing services to taxonomists for standard genome sequencing and annotation.</title>
        <authorList>
            <consortium name="The Broad Institute Genomics Platform"/>
            <consortium name="The Broad Institute Genome Sequencing Center for Infectious Disease"/>
            <person name="Wu L."/>
            <person name="Ma J."/>
        </authorList>
    </citation>
    <scope>NUCLEOTIDE SEQUENCE [LARGE SCALE GENOMIC DNA]</scope>
    <source>
        <strain evidence="6">TBRC 5832</strain>
    </source>
</reference>
<dbReference type="SUPFAM" id="SSF47336">
    <property type="entry name" value="ACP-like"/>
    <property type="match status" value="1"/>
</dbReference>
<feature type="non-terminal residue" evidence="5">
    <location>
        <position position="1"/>
    </location>
</feature>
<dbReference type="Pfam" id="PF14765">
    <property type="entry name" value="PS-DH"/>
    <property type="match status" value="1"/>
</dbReference>
<name>A0ABV8IXF7_9ACTN</name>
<dbReference type="InterPro" id="IPR049552">
    <property type="entry name" value="PKS_DH_N"/>
</dbReference>
<dbReference type="InterPro" id="IPR049900">
    <property type="entry name" value="PKS_mFAS_DH"/>
</dbReference>
<dbReference type="RefSeq" id="WP_378069867.1">
    <property type="nucleotide sequence ID" value="NZ_JBHSBL010000019.1"/>
</dbReference>
<evidence type="ECO:0000259" key="4">
    <source>
        <dbReference type="PROSITE" id="PS52019"/>
    </source>
</evidence>
<dbReference type="Gene3D" id="3.40.50.720">
    <property type="entry name" value="NAD(P)-binding Rossmann-like Domain"/>
    <property type="match status" value="1"/>
</dbReference>
<dbReference type="InterPro" id="IPR049551">
    <property type="entry name" value="PKS_DH_C"/>
</dbReference>
<keyword evidence="6" id="KW-1185">Reference proteome</keyword>
<dbReference type="SUPFAM" id="SSF51735">
    <property type="entry name" value="NAD(P)-binding Rossmann-fold domains"/>
    <property type="match status" value="2"/>
</dbReference>
<dbReference type="GO" id="GO:0016491">
    <property type="term" value="F:oxidoreductase activity"/>
    <property type="evidence" value="ECO:0007669"/>
    <property type="project" value="UniProtKB-KW"/>
</dbReference>